<protein>
    <submittedName>
        <fullName evidence="3">Uncharacterized protein</fullName>
    </submittedName>
</protein>
<dbReference type="Proteomes" id="UP000054350">
    <property type="component" value="Unassembled WGS sequence"/>
</dbReference>
<dbReference type="VEuPathDB" id="FungiDB:AMAG_04914"/>
<evidence type="ECO:0000313" key="4">
    <source>
        <dbReference type="Proteomes" id="UP000054350"/>
    </source>
</evidence>
<dbReference type="OrthoDB" id="10494736at2759"/>
<keyword evidence="2" id="KW-0812">Transmembrane</keyword>
<gene>
    <name evidence="3" type="ORF">AMAG_04914</name>
</gene>
<feature type="transmembrane region" description="Helical" evidence="2">
    <location>
        <begin position="88"/>
        <end position="111"/>
    </location>
</feature>
<feature type="region of interest" description="Disordered" evidence="1">
    <location>
        <begin position="388"/>
        <end position="414"/>
    </location>
</feature>
<evidence type="ECO:0000256" key="2">
    <source>
        <dbReference type="SAM" id="Phobius"/>
    </source>
</evidence>
<keyword evidence="4" id="KW-1185">Reference proteome</keyword>
<feature type="transmembrane region" description="Helical" evidence="2">
    <location>
        <begin position="132"/>
        <end position="153"/>
    </location>
</feature>
<feature type="transmembrane region" description="Helical" evidence="2">
    <location>
        <begin position="193"/>
        <end position="221"/>
    </location>
</feature>
<evidence type="ECO:0000313" key="3">
    <source>
        <dbReference type="EMBL" id="KNE58094.1"/>
    </source>
</evidence>
<organism evidence="3 4">
    <name type="scientific">Allomyces macrogynus (strain ATCC 38327)</name>
    <name type="common">Allomyces javanicus var. macrogynus</name>
    <dbReference type="NCBI Taxonomy" id="578462"/>
    <lineage>
        <taxon>Eukaryota</taxon>
        <taxon>Fungi</taxon>
        <taxon>Fungi incertae sedis</taxon>
        <taxon>Blastocladiomycota</taxon>
        <taxon>Blastocladiomycetes</taxon>
        <taxon>Blastocladiales</taxon>
        <taxon>Blastocladiaceae</taxon>
        <taxon>Allomyces</taxon>
    </lineage>
</organism>
<dbReference type="AlphaFoldDB" id="A0A0L0S6Z1"/>
<sequence length="414" mass="44261">MSIVTILKVGVSEQPNNDGNIFLVVFAARLFVHLISFLYLVTFNRKYRVVIKNSPLWLLLVTLSVGALHVWFMLWAAAPSPTICTAQLATGLASGALFVITVATKALHYQFIHENAVLCDAFGSSATSHRMISTVFGAALTVIEAGIACAWVLNPATAVSSTMSISLPINGSYWHYTTAWVHPASVAYASVNALALLATLVWAFTSAVAAVTVTLASFGLIGYKVVAIHWRTTGPTGVQAFADKSRVSELASVSSSKQAPSGGGAASMARRWVRGDADLCILEQTSALVSSLVPERVQSVGRLAPWRLCEVEVARDYQYLTLMTFNGSATATAKYFALPCSSVTADSTAWIVMATFKSGAVLEIQARNATNLGEWLRVVDVGPDMSMLAEHSPKKRGTGQGAVGAPDRRNTRRD</sequence>
<feature type="transmembrane region" description="Helical" evidence="2">
    <location>
        <begin position="20"/>
        <end position="43"/>
    </location>
</feature>
<keyword evidence="2" id="KW-0472">Membrane</keyword>
<keyword evidence="2" id="KW-1133">Transmembrane helix</keyword>
<evidence type="ECO:0000256" key="1">
    <source>
        <dbReference type="SAM" id="MobiDB-lite"/>
    </source>
</evidence>
<accession>A0A0L0S6Z1</accession>
<proteinExistence type="predicted"/>
<reference evidence="4" key="2">
    <citation type="submission" date="2009-11" db="EMBL/GenBank/DDBJ databases">
        <title>The Genome Sequence of Allomyces macrogynus strain ATCC 38327.</title>
        <authorList>
            <consortium name="The Broad Institute Genome Sequencing Platform"/>
            <person name="Russ C."/>
            <person name="Cuomo C."/>
            <person name="Shea T."/>
            <person name="Young S.K."/>
            <person name="Zeng Q."/>
            <person name="Koehrsen M."/>
            <person name="Haas B."/>
            <person name="Borodovsky M."/>
            <person name="Guigo R."/>
            <person name="Alvarado L."/>
            <person name="Berlin A."/>
            <person name="Borenstein D."/>
            <person name="Chen Z."/>
            <person name="Engels R."/>
            <person name="Freedman E."/>
            <person name="Gellesch M."/>
            <person name="Goldberg J."/>
            <person name="Griggs A."/>
            <person name="Gujja S."/>
            <person name="Heiman D."/>
            <person name="Hepburn T."/>
            <person name="Howarth C."/>
            <person name="Jen D."/>
            <person name="Larson L."/>
            <person name="Lewis B."/>
            <person name="Mehta T."/>
            <person name="Park D."/>
            <person name="Pearson M."/>
            <person name="Roberts A."/>
            <person name="Saif S."/>
            <person name="Shenoy N."/>
            <person name="Sisk P."/>
            <person name="Stolte C."/>
            <person name="Sykes S."/>
            <person name="Walk T."/>
            <person name="White J."/>
            <person name="Yandava C."/>
            <person name="Burger G."/>
            <person name="Gray M.W."/>
            <person name="Holland P.W.H."/>
            <person name="King N."/>
            <person name="Lang F.B.F."/>
            <person name="Roger A.J."/>
            <person name="Ruiz-Trillo I."/>
            <person name="Lander E."/>
            <person name="Nusbaum C."/>
        </authorList>
    </citation>
    <scope>NUCLEOTIDE SEQUENCE [LARGE SCALE GENOMIC DNA]</scope>
    <source>
        <strain evidence="4">ATCC 38327</strain>
    </source>
</reference>
<feature type="transmembrane region" description="Helical" evidence="2">
    <location>
        <begin position="55"/>
        <end position="76"/>
    </location>
</feature>
<dbReference type="EMBL" id="GG745332">
    <property type="protein sequence ID" value="KNE58094.1"/>
    <property type="molecule type" value="Genomic_DNA"/>
</dbReference>
<name>A0A0L0S6Z1_ALLM3</name>
<reference evidence="3 4" key="1">
    <citation type="submission" date="2009-11" db="EMBL/GenBank/DDBJ databases">
        <title>Annotation of Allomyces macrogynus ATCC 38327.</title>
        <authorList>
            <consortium name="The Broad Institute Genome Sequencing Platform"/>
            <person name="Russ C."/>
            <person name="Cuomo C."/>
            <person name="Burger G."/>
            <person name="Gray M.W."/>
            <person name="Holland P.W.H."/>
            <person name="King N."/>
            <person name="Lang F.B.F."/>
            <person name="Roger A.J."/>
            <person name="Ruiz-Trillo I."/>
            <person name="Young S.K."/>
            <person name="Zeng Q."/>
            <person name="Gargeya S."/>
            <person name="Fitzgerald M."/>
            <person name="Haas B."/>
            <person name="Abouelleil A."/>
            <person name="Alvarado L."/>
            <person name="Arachchi H.M."/>
            <person name="Berlin A."/>
            <person name="Chapman S.B."/>
            <person name="Gearin G."/>
            <person name="Goldberg J."/>
            <person name="Griggs A."/>
            <person name="Gujja S."/>
            <person name="Hansen M."/>
            <person name="Heiman D."/>
            <person name="Howarth C."/>
            <person name="Larimer J."/>
            <person name="Lui A."/>
            <person name="MacDonald P.J.P."/>
            <person name="McCowen C."/>
            <person name="Montmayeur A."/>
            <person name="Murphy C."/>
            <person name="Neiman D."/>
            <person name="Pearson M."/>
            <person name="Priest M."/>
            <person name="Roberts A."/>
            <person name="Saif S."/>
            <person name="Shea T."/>
            <person name="Sisk P."/>
            <person name="Stolte C."/>
            <person name="Sykes S."/>
            <person name="Wortman J."/>
            <person name="Nusbaum C."/>
            <person name="Birren B."/>
        </authorList>
    </citation>
    <scope>NUCLEOTIDE SEQUENCE [LARGE SCALE GENOMIC DNA]</scope>
    <source>
        <strain evidence="3 4">ATCC 38327</strain>
    </source>
</reference>